<dbReference type="AlphaFoldDB" id="A0A068V3S5"/>
<organism evidence="2 3">
    <name type="scientific">Coffea canephora</name>
    <name type="common">Robusta coffee</name>
    <dbReference type="NCBI Taxonomy" id="49390"/>
    <lineage>
        <taxon>Eukaryota</taxon>
        <taxon>Viridiplantae</taxon>
        <taxon>Streptophyta</taxon>
        <taxon>Embryophyta</taxon>
        <taxon>Tracheophyta</taxon>
        <taxon>Spermatophyta</taxon>
        <taxon>Magnoliopsida</taxon>
        <taxon>eudicotyledons</taxon>
        <taxon>Gunneridae</taxon>
        <taxon>Pentapetalae</taxon>
        <taxon>asterids</taxon>
        <taxon>lamiids</taxon>
        <taxon>Gentianales</taxon>
        <taxon>Rubiaceae</taxon>
        <taxon>Ixoroideae</taxon>
        <taxon>Gardenieae complex</taxon>
        <taxon>Bertiereae - Coffeeae clade</taxon>
        <taxon>Coffeeae</taxon>
        <taxon>Coffea</taxon>
    </lineage>
</organism>
<protein>
    <submittedName>
        <fullName evidence="2">Uncharacterized protein</fullName>
    </submittedName>
</protein>
<sequence length="130" mass="14421">MRLPNSSLIRSLFFLDFGSFVPQVTRRLNPSSSSSSPLCYVRELGLEWTGLSRVSCLGGEGSRVGAGGQKEKGEEPDRKRKGEKNKRVRESEVSEIRVDIESLRGFGESEGPRALVYRRHVSEPGILPNS</sequence>
<evidence type="ECO:0000313" key="3">
    <source>
        <dbReference type="Proteomes" id="UP000295252"/>
    </source>
</evidence>
<dbReference type="InParanoid" id="A0A068V3S5"/>
<name>A0A068V3S5_COFCA</name>
<feature type="compositionally biased region" description="Gly residues" evidence="1">
    <location>
        <begin position="59"/>
        <end position="68"/>
    </location>
</feature>
<feature type="compositionally biased region" description="Basic and acidic residues" evidence="1">
    <location>
        <begin position="69"/>
        <end position="80"/>
    </location>
</feature>
<proteinExistence type="predicted"/>
<gene>
    <name evidence="2" type="ORF">GSCOC_T00041056001</name>
</gene>
<reference evidence="3" key="1">
    <citation type="journal article" date="2014" name="Science">
        <title>The coffee genome provides insight into the convergent evolution of caffeine biosynthesis.</title>
        <authorList>
            <person name="Denoeud F."/>
            <person name="Carretero-Paulet L."/>
            <person name="Dereeper A."/>
            <person name="Droc G."/>
            <person name="Guyot R."/>
            <person name="Pietrella M."/>
            <person name="Zheng C."/>
            <person name="Alberti A."/>
            <person name="Anthony F."/>
            <person name="Aprea G."/>
            <person name="Aury J.M."/>
            <person name="Bento P."/>
            <person name="Bernard M."/>
            <person name="Bocs S."/>
            <person name="Campa C."/>
            <person name="Cenci A."/>
            <person name="Combes M.C."/>
            <person name="Crouzillat D."/>
            <person name="Da Silva C."/>
            <person name="Daddiego L."/>
            <person name="De Bellis F."/>
            <person name="Dussert S."/>
            <person name="Garsmeur O."/>
            <person name="Gayraud T."/>
            <person name="Guignon V."/>
            <person name="Jahn K."/>
            <person name="Jamilloux V."/>
            <person name="Joet T."/>
            <person name="Labadie K."/>
            <person name="Lan T."/>
            <person name="Leclercq J."/>
            <person name="Lepelley M."/>
            <person name="Leroy T."/>
            <person name="Li L.T."/>
            <person name="Librado P."/>
            <person name="Lopez L."/>
            <person name="Munoz A."/>
            <person name="Noel B."/>
            <person name="Pallavicini A."/>
            <person name="Perrotta G."/>
            <person name="Poncet V."/>
            <person name="Pot D."/>
            <person name="Priyono X."/>
            <person name="Rigoreau M."/>
            <person name="Rouard M."/>
            <person name="Rozas J."/>
            <person name="Tranchant-Dubreuil C."/>
            <person name="VanBuren R."/>
            <person name="Zhang Q."/>
            <person name="Andrade A.C."/>
            <person name="Argout X."/>
            <person name="Bertrand B."/>
            <person name="de Kochko A."/>
            <person name="Graziosi G."/>
            <person name="Henry R.J."/>
            <person name="Jayarama X."/>
            <person name="Ming R."/>
            <person name="Nagai C."/>
            <person name="Rounsley S."/>
            <person name="Sankoff D."/>
            <person name="Giuliano G."/>
            <person name="Albert V.A."/>
            <person name="Wincker P."/>
            <person name="Lashermes P."/>
        </authorList>
    </citation>
    <scope>NUCLEOTIDE SEQUENCE [LARGE SCALE GENOMIC DNA]</scope>
    <source>
        <strain evidence="3">cv. DH200-94</strain>
    </source>
</reference>
<evidence type="ECO:0000256" key="1">
    <source>
        <dbReference type="SAM" id="MobiDB-lite"/>
    </source>
</evidence>
<accession>A0A068V3S5</accession>
<feature type="region of interest" description="Disordered" evidence="1">
    <location>
        <begin position="59"/>
        <end position="91"/>
    </location>
</feature>
<keyword evidence="3" id="KW-1185">Reference proteome</keyword>
<dbReference type="EMBL" id="HG739171">
    <property type="protein sequence ID" value="CDP14538.1"/>
    <property type="molecule type" value="Genomic_DNA"/>
</dbReference>
<dbReference type="Gramene" id="CDP14538">
    <property type="protein sequence ID" value="CDP14538"/>
    <property type="gene ID" value="GSCOC_T00041056001"/>
</dbReference>
<dbReference type="Proteomes" id="UP000295252">
    <property type="component" value="Chromosome XI"/>
</dbReference>
<evidence type="ECO:0000313" key="2">
    <source>
        <dbReference type="EMBL" id="CDP14538.1"/>
    </source>
</evidence>